<dbReference type="GO" id="GO:0032580">
    <property type="term" value="C:Golgi cisterna membrane"/>
    <property type="evidence" value="ECO:0007669"/>
    <property type="project" value="UniProtKB-SubCell"/>
</dbReference>
<evidence type="ECO:0000256" key="6">
    <source>
        <dbReference type="ARBA" id="ARBA00022692"/>
    </source>
</evidence>
<proteinExistence type="inferred from homology"/>
<keyword evidence="4 12" id="KW-0328">Glycosyltransferase</keyword>
<reference evidence="15 16" key="1">
    <citation type="submission" date="2023-11" db="EMBL/GenBank/DDBJ databases">
        <authorList>
            <person name="Okamura Y."/>
        </authorList>
    </citation>
    <scope>NUCLEOTIDE SEQUENCE [LARGE SCALE GENOMIC DNA]</scope>
</reference>
<evidence type="ECO:0000313" key="15">
    <source>
        <dbReference type="EMBL" id="CAK1542553.1"/>
    </source>
</evidence>
<comment type="caution">
    <text evidence="15">The sequence shown here is derived from an EMBL/GenBank/DDBJ whole genome shotgun (WGS) entry which is preliminary data.</text>
</comment>
<evidence type="ECO:0000259" key="14">
    <source>
        <dbReference type="Pfam" id="PF17039"/>
    </source>
</evidence>
<dbReference type="InterPro" id="IPR001503">
    <property type="entry name" value="Glyco_trans_10"/>
</dbReference>
<keyword evidence="16" id="KW-1185">Reference proteome</keyword>
<accession>A0AAV1J2V5</accession>
<evidence type="ECO:0000256" key="7">
    <source>
        <dbReference type="ARBA" id="ARBA00022968"/>
    </source>
</evidence>
<dbReference type="InterPro" id="IPR038577">
    <property type="entry name" value="GT10-like_C_sf"/>
</dbReference>
<keyword evidence="7" id="KW-0735">Signal-anchor</keyword>
<sequence length="379" mass="44613">MLNVQERFIHKSSHHKLILENDLILILLWSVFINTTLDFEEGQNVFIDQQCAYTNCFVTLNKDYQNGDIDIFDAIVFNVTTMANWHLRNLPKKRADHQKYIFHSIQSSSSYVICPTYTDDFFNLTWTYKLDSDIPSPLFEVKDLDGRVVAPKIVKPKWETTMSNLTEYERTNLRRKKKAMIWIVDRCDDGSLHYAKRLQSAFRKNFLDFDIFGCGMFECPENICYRVIKQSYYFYFVPEYSGATDYVSRDVLTAYNNYAVPVVIGNADYKRFLPDRSYINIKTMSHDAIIALLKYTINNPAVYQSFHRWRNLYTITERNVEKGLCHLCAKLNEGKGSYAKRNFRRWWYPGSLRDRCLPGGAETYREGLAYLNDTKPIHK</sequence>
<keyword evidence="8" id="KW-1133">Transmembrane helix</keyword>
<evidence type="ECO:0000313" key="16">
    <source>
        <dbReference type="Proteomes" id="UP001497472"/>
    </source>
</evidence>
<dbReference type="InterPro" id="IPR055270">
    <property type="entry name" value="Glyco_tran_10_C"/>
</dbReference>
<keyword evidence="11" id="KW-0325">Glycoprotein</keyword>
<evidence type="ECO:0000256" key="3">
    <source>
        <dbReference type="ARBA" id="ARBA00008919"/>
    </source>
</evidence>
<comment type="similarity">
    <text evidence="3 12">Belongs to the glycosyltransferase 10 family.</text>
</comment>
<evidence type="ECO:0000256" key="8">
    <source>
        <dbReference type="ARBA" id="ARBA00022989"/>
    </source>
</evidence>
<comment type="pathway">
    <text evidence="2">Protein modification; protein glycosylation.</text>
</comment>
<evidence type="ECO:0000256" key="4">
    <source>
        <dbReference type="ARBA" id="ARBA00022676"/>
    </source>
</evidence>
<evidence type="ECO:0000256" key="2">
    <source>
        <dbReference type="ARBA" id="ARBA00004922"/>
    </source>
</evidence>
<feature type="domain" description="Fucosyltransferase C-terminal" evidence="13">
    <location>
        <begin position="174"/>
        <end position="337"/>
    </location>
</feature>
<dbReference type="GO" id="GO:0008417">
    <property type="term" value="F:fucosyltransferase activity"/>
    <property type="evidence" value="ECO:0007669"/>
    <property type="project" value="InterPro"/>
</dbReference>
<dbReference type="Pfam" id="PF00852">
    <property type="entry name" value="Glyco_transf_10"/>
    <property type="match status" value="1"/>
</dbReference>
<name>A0AAV1J2V5_9NEOP</name>
<dbReference type="InterPro" id="IPR031481">
    <property type="entry name" value="Glyco_tran_10_N"/>
</dbReference>
<gene>
    <name evidence="15" type="ORF">LNINA_LOCUS2440</name>
</gene>
<protein>
    <recommendedName>
        <fullName evidence="12">Fucosyltransferase</fullName>
        <ecNumber evidence="12">2.4.1.-</ecNumber>
    </recommendedName>
</protein>
<organism evidence="15 16">
    <name type="scientific">Leptosia nina</name>
    <dbReference type="NCBI Taxonomy" id="320188"/>
    <lineage>
        <taxon>Eukaryota</taxon>
        <taxon>Metazoa</taxon>
        <taxon>Ecdysozoa</taxon>
        <taxon>Arthropoda</taxon>
        <taxon>Hexapoda</taxon>
        <taxon>Insecta</taxon>
        <taxon>Pterygota</taxon>
        <taxon>Neoptera</taxon>
        <taxon>Endopterygota</taxon>
        <taxon>Lepidoptera</taxon>
        <taxon>Glossata</taxon>
        <taxon>Ditrysia</taxon>
        <taxon>Papilionoidea</taxon>
        <taxon>Pieridae</taxon>
        <taxon>Pierinae</taxon>
        <taxon>Leptosia</taxon>
    </lineage>
</organism>
<keyword evidence="5 12" id="KW-0808">Transferase</keyword>
<keyword evidence="9 12" id="KW-0333">Golgi apparatus</keyword>
<dbReference type="SUPFAM" id="SSF53756">
    <property type="entry name" value="UDP-Glycosyltransferase/glycogen phosphorylase"/>
    <property type="match status" value="1"/>
</dbReference>
<evidence type="ECO:0000256" key="12">
    <source>
        <dbReference type="RuleBase" id="RU003832"/>
    </source>
</evidence>
<comment type="subcellular location">
    <subcellularLocation>
        <location evidence="1 12">Golgi apparatus</location>
        <location evidence="1 12">Golgi stack membrane</location>
        <topology evidence="1 12">Single-pass type II membrane protein</topology>
    </subcellularLocation>
</comment>
<dbReference type="PANTHER" id="PTHR48438">
    <property type="entry name" value="ALPHA-(1,3)-FUCOSYLTRANSFERASE C-RELATED"/>
    <property type="match status" value="1"/>
</dbReference>
<dbReference type="Gene3D" id="3.40.50.11660">
    <property type="entry name" value="Glycosyl transferase family 10, C-terminal domain"/>
    <property type="match status" value="1"/>
</dbReference>
<keyword evidence="6 12" id="KW-0812">Transmembrane</keyword>
<evidence type="ECO:0000256" key="1">
    <source>
        <dbReference type="ARBA" id="ARBA00004447"/>
    </source>
</evidence>
<dbReference type="EMBL" id="CAVLEF010000003">
    <property type="protein sequence ID" value="CAK1542553.1"/>
    <property type="molecule type" value="Genomic_DNA"/>
</dbReference>
<evidence type="ECO:0000256" key="11">
    <source>
        <dbReference type="ARBA" id="ARBA00023180"/>
    </source>
</evidence>
<evidence type="ECO:0000259" key="13">
    <source>
        <dbReference type="Pfam" id="PF00852"/>
    </source>
</evidence>
<evidence type="ECO:0000256" key="9">
    <source>
        <dbReference type="ARBA" id="ARBA00023034"/>
    </source>
</evidence>
<feature type="domain" description="Fucosyltransferase N-terminal" evidence="14">
    <location>
        <begin position="24"/>
        <end position="137"/>
    </location>
</feature>
<dbReference type="Pfam" id="PF17039">
    <property type="entry name" value="Glyco_tran_10_N"/>
    <property type="match status" value="1"/>
</dbReference>
<dbReference type="EC" id="2.4.1.-" evidence="12"/>
<dbReference type="PANTHER" id="PTHR48438:SF1">
    <property type="entry name" value="ALPHA-(1,3)-FUCOSYLTRANSFERASE C-RELATED"/>
    <property type="match status" value="1"/>
</dbReference>
<dbReference type="Proteomes" id="UP001497472">
    <property type="component" value="Unassembled WGS sequence"/>
</dbReference>
<evidence type="ECO:0000256" key="10">
    <source>
        <dbReference type="ARBA" id="ARBA00023136"/>
    </source>
</evidence>
<dbReference type="AlphaFoldDB" id="A0AAV1J2V5"/>
<keyword evidence="10" id="KW-0472">Membrane</keyword>
<evidence type="ECO:0000256" key="5">
    <source>
        <dbReference type="ARBA" id="ARBA00022679"/>
    </source>
</evidence>